<evidence type="ECO:0000313" key="1">
    <source>
        <dbReference type="EMBL" id="KAK8949799.1"/>
    </source>
</evidence>
<sequence>MTIENFTVSRILVDNGSSVNVIFKKSFEAMKVDARRMLVSDKPLFIFLGERK</sequence>
<comment type="caution">
    <text evidence="1">The sequence shown here is derived from an EMBL/GenBank/DDBJ whole genome shotgun (WGS) entry which is preliminary data.</text>
</comment>
<keyword evidence="2" id="KW-1185">Reference proteome</keyword>
<dbReference type="Proteomes" id="UP001412067">
    <property type="component" value="Unassembled WGS sequence"/>
</dbReference>
<name>A0ABR2LS98_9ASPA</name>
<gene>
    <name evidence="1" type="ORF">KSP40_PGU000288</name>
</gene>
<dbReference type="EMBL" id="JBBWWR010000015">
    <property type="protein sequence ID" value="KAK8949799.1"/>
    <property type="molecule type" value="Genomic_DNA"/>
</dbReference>
<protein>
    <submittedName>
        <fullName evidence="1">Uncharacterized protein</fullName>
    </submittedName>
</protein>
<accession>A0ABR2LS98</accession>
<reference evidence="1 2" key="1">
    <citation type="journal article" date="2022" name="Nat. Plants">
        <title>Genomes of leafy and leafless Platanthera orchids illuminate the evolution of mycoheterotrophy.</title>
        <authorList>
            <person name="Li M.H."/>
            <person name="Liu K.W."/>
            <person name="Li Z."/>
            <person name="Lu H.C."/>
            <person name="Ye Q.L."/>
            <person name="Zhang D."/>
            <person name="Wang J.Y."/>
            <person name="Li Y.F."/>
            <person name="Zhong Z.M."/>
            <person name="Liu X."/>
            <person name="Yu X."/>
            <person name="Liu D.K."/>
            <person name="Tu X.D."/>
            <person name="Liu B."/>
            <person name="Hao Y."/>
            <person name="Liao X.Y."/>
            <person name="Jiang Y.T."/>
            <person name="Sun W.H."/>
            <person name="Chen J."/>
            <person name="Chen Y.Q."/>
            <person name="Ai Y."/>
            <person name="Zhai J.W."/>
            <person name="Wu S.S."/>
            <person name="Zhou Z."/>
            <person name="Hsiao Y.Y."/>
            <person name="Wu W.L."/>
            <person name="Chen Y.Y."/>
            <person name="Lin Y.F."/>
            <person name="Hsu J.L."/>
            <person name="Li C.Y."/>
            <person name="Wang Z.W."/>
            <person name="Zhao X."/>
            <person name="Zhong W.Y."/>
            <person name="Ma X.K."/>
            <person name="Ma L."/>
            <person name="Huang J."/>
            <person name="Chen G.Z."/>
            <person name="Huang M.Z."/>
            <person name="Huang L."/>
            <person name="Peng D.H."/>
            <person name="Luo Y.B."/>
            <person name="Zou S.Q."/>
            <person name="Chen S.P."/>
            <person name="Lan S."/>
            <person name="Tsai W.C."/>
            <person name="Van de Peer Y."/>
            <person name="Liu Z.J."/>
        </authorList>
    </citation>
    <scope>NUCLEOTIDE SEQUENCE [LARGE SCALE GENOMIC DNA]</scope>
    <source>
        <strain evidence="1">Lor288</strain>
    </source>
</reference>
<evidence type="ECO:0000313" key="2">
    <source>
        <dbReference type="Proteomes" id="UP001412067"/>
    </source>
</evidence>
<proteinExistence type="predicted"/>
<organism evidence="1 2">
    <name type="scientific">Platanthera guangdongensis</name>
    <dbReference type="NCBI Taxonomy" id="2320717"/>
    <lineage>
        <taxon>Eukaryota</taxon>
        <taxon>Viridiplantae</taxon>
        <taxon>Streptophyta</taxon>
        <taxon>Embryophyta</taxon>
        <taxon>Tracheophyta</taxon>
        <taxon>Spermatophyta</taxon>
        <taxon>Magnoliopsida</taxon>
        <taxon>Liliopsida</taxon>
        <taxon>Asparagales</taxon>
        <taxon>Orchidaceae</taxon>
        <taxon>Orchidoideae</taxon>
        <taxon>Orchideae</taxon>
        <taxon>Orchidinae</taxon>
        <taxon>Platanthera</taxon>
    </lineage>
</organism>